<sequence length="55" mass="6185">MNELTENPPASPSPPPVPPPRPNPPATERKLLKLNREDAHPSDQATPNRWHDIFI</sequence>
<dbReference type="AlphaFoldDB" id="A0A250IAF6"/>
<accession>A0A250IAF6</accession>
<reference evidence="2 3" key="1">
    <citation type="submission" date="2017-06" db="EMBL/GenBank/DDBJ databases">
        <authorList>
            <person name="Kim H.J."/>
            <person name="Triplett B.A."/>
        </authorList>
    </citation>
    <scope>NUCLEOTIDE SEQUENCE [LARGE SCALE GENOMIC DNA]</scope>
    <source>
        <strain evidence="2 3">DSM 14713</strain>
    </source>
</reference>
<feature type="compositionally biased region" description="Pro residues" evidence="1">
    <location>
        <begin position="9"/>
        <end position="25"/>
    </location>
</feature>
<evidence type="ECO:0000256" key="1">
    <source>
        <dbReference type="SAM" id="MobiDB-lite"/>
    </source>
</evidence>
<evidence type="ECO:0000313" key="2">
    <source>
        <dbReference type="EMBL" id="ATB28849.1"/>
    </source>
</evidence>
<proteinExistence type="predicted"/>
<evidence type="ECO:0000313" key="3">
    <source>
        <dbReference type="Proteomes" id="UP000217289"/>
    </source>
</evidence>
<dbReference type="EMBL" id="CP022163">
    <property type="protein sequence ID" value="ATB28849.1"/>
    <property type="molecule type" value="Genomic_DNA"/>
</dbReference>
<feature type="region of interest" description="Disordered" evidence="1">
    <location>
        <begin position="1"/>
        <end position="55"/>
    </location>
</feature>
<organism evidence="2 3">
    <name type="scientific">Melittangium boletus DSM 14713</name>
    <dbReference type="NCBI Taxonomy" id="1294270"/>
    <lineage>
        <taxon>Bacteria</taxon>
        <taxon>Pseudomonadati</taxon>
        <taxon>Myxococcota</taxon>
        <taxon>Myxococcia</taxon>
        <taxon>Myxococcales</taxon>
        <taxon>Cystobacterineae</taxon>
        <taxon>Archangiaceae</taxon>
        <taxon>Melittangium</taxon>
    </lineage>
</organism>
<keyword evidence="3" id="KW-1185">Reference proteome</keyword>
<name>A0A250IAF6_9BACT</name>
<protein>
    <submittedName>
        <fullName evidence="2">Uncharacterized protein</fullName>
    </submittedName>
</protein>
<dbReference type="Proteomes" id="UP000217289">
    <property type="component" value="Chromosome"/>
</dbReference>
<feature type="compositionally biased region" description="Basic and acidic residues" evidence="1">
    <location>
        <begin position="27"/>
        <end position="41"/>
    </location>
</feature>
<dbReference type="RefSeq" id="WP_157774894.1">
    <property type="nucleotide sequence ID" value="NZ_CP022163.1"/>
</dbReference>
<gene>
    <name evidence="2" type="ORF">MEBOL_002298</name>
</gene>
<dbReference type="KEGG" id="mbd:MEBOL_002298"/>